<proteinExistence type="predicted"/>
<name>A0A813LFA2_POLGL</name>
<organism evidence="2 3">
    <name type="scientific">Polarella glacialis</name>
    <name type="common">Dinoflagellate</name>
    <dbReference type="NCBI Taxonomy" id="89957"/>
    <lineage>
        <taxon>Eukaryota</taxon>
        <taxon>Sar</taxon>
        <taxon>Alveolata</taxon>
        <taxon>Dinophyceae</taxon>
        <taxon>Suessiales</taxon>
        <taxon>Suessiaceae</taxon>
        <taxon>Polarella</taxon>
    </lineage>
</organism>
<feature type="compositionally biased region" description="Basic and acidic residues" evidence="1">
    <location>
        <begin position="1"/>
        <end position="14"/>
    </location>
</feature>
<evidence type="ECO:0000313" key="2">
    <source>
        <dbReference type="EMBL" id="CAE8725950.1"/>
    </source>
</evidence>
<gene>
    <name evidence="2" type="ORF">PGLA2088_LOCUS44325</name>
</gene>
<dbReference type="EMBL" id="CAJNNW010035150">
    <property type="protein sequence ID" value="CAE8725950.1"/>
    <property type="molecule type" value="Genomic_DNA"/>
</dbReference>
<accession>A0A813LFA2</accession>
<feature type="non-terminal residue" evidence="2">
    <location>
        <position position="1"/>
    </location>
</feature>
<dbReference type="InterPro" id="IPR011989">
    <property type="entry name" value="ARM-like"/>
</dbReference>
<comment type="caution">
    <text evidence="2">The sequence shown here is derived from an EMBL/GenBank/DDBJ whole genome shotgun (WGS) entry which is preliminary data.</text>
</comment>
<feature type="region of interest" description="Disordered" evidence="1">
    <location>
        <begin position="1"/>
        <end position="22"/>
    </location>
</feature>
<protein>
    <submittedName>
        <fullName evidence="2">Uncharacterized protein</fullName>
    </submittedName>
</protein>
<evidence type="ECO:0000313" key="3">
    <source>
        <dbReference type="Proteomes" id="UP000626109"/>
    </source>
</evidence>
<sequence>KGRGGRKEKQRQPGEPRPALPRLPSVLLPLLLEQIQADVASQLQLQEGSWQQLEEALHALSALAKDVTEVVNSTVAAGVLQAFEVLAADGGPIMRGHRQLVSTFLQCASVYVPLFGGPGADAGLPNRLFAISRASLSLPEEVKEGPEAAFPFRSKQDHNGVVCILKMCGTFGGQEPLIFNPSAAEALRGDLKSQLVTA</sequence>
<reference evidence="2" key="1">
    <citation type="submission" date="2021-02" db="EMBL/GenBank/DDBJ databases">
        <authorList>
            <person name="Dougan E. K."/>
            <person name="Rhodes N."/>
            <person name="Thang M."/>
            <person name="Chan C."/>
        </authorList>
    </citation>
    <scope>NUCLEOTIDE SEQUENCE</scope>
</reference>
<dbReference type="Gene3D" id="1.25.10.10">
    <property type="entry name" value="Leucine-rich Repeat Variant"/>
    <property type="match status" value="1"/>
</dbReference>
<dbReference type="Proteomes" id="UP000626109">
    <property type="component" value="Unassembled WGS sequence"/>
</dbReference>
<evidence type="ECO:0000256" key="1">
    <source>
        <dbReference type="SAM" id="MobiDB-lite"/>
    </source>
</evidence>
<dbReference type="AlphaFoldDB" id="A0A813LFA2"/>
<feature type="non-terminal residue" evidence="2">
    <location>
        <position position="198"/>
    </location>
</feature>